<dbReference type="AlphaFoldDB" id="A0A9D1KKG8"/>
<keyword evidence="3" id="KW-0732">Signal</keyword>
<gene>
    <name evidence="4" type="ORF">IAC39_05075</name>
</gene>
<proteinExistence type="predicted"/>
<keyword evidence="2" id="KW-1133">Transmembrane helix</keyword>
<feature type="signal peptide" evidence="3">
    <location>
        <begin position="1"/>
        <end position="29"/>
    </location>
</feature>
<feature type="region of interest" description="Disordered" evidence="1">
    <location>
        <begin position="153"/>
        <end position="176"/>
    </location>
</feature>
<dbReference type="Proteomes" id="UP000824136">
    <property type="component" value="Unassembled WGS sequence"/>
</dbReference>
<accession>A0A9D1KKG8</accession>
<keyword evidence="2" id="KW-0472">Membrane</keyword>
<name>A0A9D1KKG8_9FIRM</name>
<feature type="transmembrane region" description="Helical" evidence="2">
    <location>
        <begin position="173"/>
        <end position="192"/>
    </location>
</feature>
<protein>
    <submittedName>
        <fullName evidence="4">Uncharacterized protein</fullName>
    </submittedName>
</protein>
<keyword evidence="2" id="KW-0812">Transmembrane</keyword>
<evidence type="ECO:0000313" key="5">
    <source>
        <dbReference type="Proteomes" id="UP000824136"/>
    </source>
</evidence>
<comment type="caution">
    <text evidence="4">The sequence shown here is derived from an EMBL/GenBank/DDBJ whole genome shotgun (WGS) entry which is preliminary data.</text>
</comment>
<evidence type="ECO:0000256" key="2">
    <source>
        <dbReference type="SAM" id="Phobius"/>
    </source>
</evidence>
<reference evidence="4" key="2">
    <citation type="journal article" date="2021" name="PeerJ">
        <title>Extensive microbial diversity within the chicken gut microbiome revealed by metagenomics and culture.</title>
        <authorList>
            <person name="Gilroy R."/>
            <person name="Ravi A."/>
            <person name="Getino M."/>
            <person name="Pursley I."/>
            <person name="Horton D.L."/>
            <person name="Alikhan N.F."/>
            <person name="Baker D."/>
            <person name="Gharbi K."/>
            <person name="Hall N."/>
            <person name="Watson M."/>
            <person name="Adriaenssens E.M."/>
            <person name="Foster-Nyarko E."/>
            <person name="Jarju S."/>
            <person name="Secka A."/>
            <person name="Antonio M."/>
            <person name="Oren A."/>
            <person name="Chaudhuri R.R."/>
            <person name="La Ragione R."/>
            <person name="Hildebrand F."/>
            <person name="Pallen M.J."/>
        </authorList>
    </citation>
    <scope>NUCLEOTIDE SEQUENCE</scope>
    <source>
        <strain evidence="4">CHK33-4379</strain>
    </source>
</reference>
<feature type="chain" id="PRO_5039007059" evidence="3">
    <location>
        <begin position="30"/>
        <end position="197"/>
    </location>
</feature>
<dbReference type="EMBL" id="DVLL01000019">
    <property type="protein sequence ID" value="HIT59061.1"/>
    <property type="molecule type" value="Genomic_DNA"/>
</dbReference>
<evidence type="ECO:0000313" key="4">
    <source>
        <dbReference type="EMBL" id="HIT59061.1"/>
    </source>
</evidence>
<organism evidence="4 5">
    <name type="scientific">Candidatus Faeciplasma pullistercoris</name>
    <dbReference type="NCBI Taxonomy" id="2840800"/>
    <lineage>
        <taxon>Bacteria</taxon>
        <taxon>Bacillati</taxon>
        <taxon>Bacillota</taxon>
        <taxon>Clostridia</taxon>
        <taxon>Eubacteriales</taxon>
        <taxon>Oscillospiraceae</taxon>
        <taxon>Oscillospiraceae incertae sedis</taxon>
        <taxon>Candidatus Faeciplasma</taxon>
    </lineage>
</organism>
<evidence type="ECO:0000256" key="1">
    <source>
        <dbReference type="SAM" id="MobiDB-lite"/>
    </source>
</evidence>
<sequence>MKNINKIRRLISLLTAIALIAVMAVTGTAAGEDELTTLSGVYVVSVQYVESTQRYSFSCAAELRGYPGGFSPFTFSVTADMITNSDGTPASHEDIMAFKTLSIVSPLIMQETYPMGLVGVESVSGSADTALSDEEIAECEQLYEGFLIDEPTLDDSGEDAGSKEPQSENPPTGVMLGIGSCALSAVAVAMLTRRKRR</sequence>
<reference evidence="4" key="1">
    <citation type="submission" date="2020-10" db="EMBL/GenBank/DDBJ databases">
        <authorList>
            <person name="Gilroy R."/>
        </authorList>
    </citation>
    <scope>NUCLEOTIDE SEQUENCE</scope>
    <source>
        <strain evidence="4">CHK33-4379</strain>
    </source>
</reference>
<evidence type="ECO:0000256" key="3">
    <source>
        <dbReference type="SAM" id="SignalP"/>
    </source>
</evidence>